<evidence type="ECO:0000259" key="4">
    <source>
        <dbReference type="PROSITE" id="PS50968"/>
    </source>
</evidence>
<evidence type="ECO:0000256" key="3">
    <source>
        <dbReference type="HAMAP-Rule" id="MF_00272"/>
    </source>
</evidence>
<comment type="function">
    <text evidence="3">The glycine cleavage system catalyzes the degradation of glycine. The H protein shuttles the methylamine group of glycine from the P protein to the T protein.</text>
</comment>
<dbReference type="InterPro" id="IPR000089">
    <property type="entry name" value="Biotin_lipoyl"/>
</dbReference>
<evidence type="ECO:0000256" key="1">
    <source>
        <dbReference type="ARBA" id="ARBA00009249"/>
    </source>
</evidence>
<comment type="subunit">
    <text evidence="3">The glycine cleavage system is composed of four proteins: P, T, L and H.</text>
</comment>
<dbReference type="SUPFAM" id="SSF51230">
    <property type="entry name" value="Single hybrid motif"/>
    <property type="match status" value="1"/>
</dbReference>
<dbReference type="Pfam" id="PF01597">
    <property type="entry name" value="GCV_H"/>
    <property type="match status" value="1"/>
</dbReference>
<organism evidence="5 6">
    <name type="scientific">Catenulispora yoronensis</name>
    <dbReference type="NCBI Taxonomy" id="450799"/>
    <lineage>
        <taxon>Bacteria</taxon>
        <taxon>Bacillati</taxon>
        <taxon>Actinomycetota</taxon>
        <taxon>Actinomycetes</taxon>
        <taxon>Catenulisporales</taxon>
        <taxon>Catenulisporaceae</taxon>
        <taxon>Catenulispora</taxon>
    </lineage>
</organism>
<dbReference type="EMBL" id="BAAAQN010000016">
    <property type="protein sequence ID" value="GAA2029825.1"/>
    <property type="molecule type" value="Genomic_DNA"/>
</dbReference>
<evidence type="ECO:0000313" key="5">
    <source>
        <dbReference type="EMBL" id="GAA2029825.1"/>
    </source>
</evidence>
<dbReference type="InterPro" id="IPR033753">
    <property type="entry name" value="GCV_H/Fam206"/>
</dbReference>
<dbReference type="InterPro" id="IPR017453">
    <property type="entry name" value="GCV_H_sub"/>
</dbReference>
<sequence length="124" mass="12735">MTVPAELSYTADHEWIATDGDVSTVGITSHAAEALGDIVYISLPSVGDTITAGQSCGEIESTKSVSDLFAPADGDVVEINGAAEADPASINTDPFGKGWLFRMRITGSPDLLDAAAYTALTEGA</sequence>
<name>A0ABP5FP93_9ACTN</name>
<dbReference type="PROSITE" id="PS00189">
    <property type="entry name" value="LIPOYL"/>
    <property type="match status" value="1"/>
</dbReference>
<dbReference type="InterPro" id="IPR002930">
    <property type="entry name" value="GCV_H"/>
</dbReference>
<reference evidence="6" key="1">
    <citation type="journal article" date="2019" name="Int. J. Syst. Evol. Microbiol.">
        <title>The Global Catalogue of Microorganisms (GCM) 10K type strain sequencing project: providing services to taxonomists for standard genome sequencing and annotation.</title>
        <authorList>
            <consortium name="The Broad Institute Genomics Platform"/>
            <consortium name="The Broad Institute Genome Sequencing Center for Infectious Disease"/>
            <person name="Wu L."/>
            <person name="Ma J."/>
        </authorList>
    </citation>
    <scope>NUCLEOTIDE SEQUENCE [LARGE SCALE GENOMIC DNA]</scope>
    <source>
        <strain evidence="6">JCM 16014</strain>
    </source>
</reference>
<evidence type="ECO:0000256" key="2">
    <source>
        <dbReference type="ARBA" id="ARBA00022823"/>
    </source>
</evidence>
<dbReference type="Proteomes" id="UP001500751">
    <property type="component" value="Unassembled WGS sequence"/>
</dbReference>
<feature type="modified residue" description="N6-lipoyllysine" evidence="3">
    <location>
        <position position="63"/>
    </location>
</feature>
<proteinExistence type="inferred from homology"/>
<dbReference type="Gene3D" id="2.40.50.100">
    <property type="match status" value="1"/>
</dbReference>
<comment type="caution">
    <text evidence="5">The sequence shown here is derived from an EMBL/GenBank/DDBJ whole genome shotgun (WGS) entry which is preliminary data.</text>
</comment>
<protein>
    <recommendedName>
        <fullName evidence="3">Glycine cleavage system H protein</fullName>
    </recommendedName>
</protein>
<dbReference type="HAMAP" id="MF_00272">
    <property type="entry name" value="GcvH"/>
    <property type="match status" value="1"/>
</dbReference>
<feature type="domain" description="Lipoyl-binding" evidence="4">
    <location>
        <begin position="22"/>
        <end position="104"/>
    </location>
</feature>
<dbReference type="RefSeq" id="WP_344666365.1">
    <property type="nucleotide sequence ID" value="NZ_BAAAQN010000016.1"/>
</dbReference>
<keyword evidence="6" id="KW-1185">Reference proteome</keyword>
<dbReference type="NCBIfam" id="NF002270">
    <property type="entry name" value="PRK01202.1"/>
    <property type="match status" value="1"/>
</dbReference>
<dbReference type="PROSITE" id="PS50968">
    <property type="entry name" value="BIOTINYL_LIPOYL"/>
    <property type="match status" value="1"/>
</dbReference>
<evidence type="ECO:0000313" key="6">
    <source>
        <dbReference type="Proteomes" id="UP001500751"/>
    </source>
</evidence>
<gene>
    <name evidence="5" type="primary">gcvH_1</name>
    <name evidence="3" type="synonym">gcvH</name>
    <name evidence="5" type="ORF">GCM10009839_31740</name>
</gene>
<dbReference type="PANTHER" id="PTHR11715">
    <property type="entry name" value="GLYCINE CLEAVAGE SYSTEM H PROTEIN"/>
    <property type="match status" value="1"/>
</dbReference>
<comment type="similarity">
    <text evidence="1 3">Belongs to the GcvH family.</text>
</comment>
<comment type="cofactor">
    <cofactor evidence="3">
        <name>(R)-lipoate</name>
        <dbReference type="ChEBI" id="CHEBI:83088"/>
    </cofactor>
    <text evidence="3">Binds 1 lipoyl cofactor covalently.</text>
</comment>
<dbReference type="PANTHER" id="PTHR11715:SF3">
    <property type="entry name" value="GLYCINE CLEAVAGE SYSTEM H PROTEIN-RELATED"/>
    <property type="match status" value="1"/>
</dbReference>
<dbReference type="CDD" id="cd06848">
    <property type="entry name" value="GCS_H"/>
    <property type="match status" value="1"/>
</dbReference>
<dbReference type="InterPro" id="IPR011053">
    <property type="entry name" value="Single_hybrid_motif"/>
</dbReference>
<accession>A0ABP5FP93</accession>
<dbReference type="NCBIfam" id="TIGR00527">
    <property type="entry name" value="gcvH"/>
    <property type="match status" value="1"/>
</dbReference>
<dbReference type="InterPro" id="IPR003016">
    <property type="entry name" value="2-oxoA_DH_lipoyl-BS"/>
</dbReference>
<keyword evidence="2 3" id="KW-0450">Lipoyl</keyword>